<keyword evidence="1" id="KW-0560">Oxidoreductase</keyword>
<accession>A0ABP5CQZ1</accession>
<evidence type="ECO:0000313" key="3">
    <source>
        <dbReference type="EMBL" id="GAA1967519.1"/>
    </source>
</evidence>
<feature type="domain" description="Luciferase-like" evidence="2">
    <location>
        <begin position="27"/>
        <end position="109"/>
    </location>
</feature>
<evidence type="ECO:0000313" key="4">
    <source>
        <dbReference type="Proteomes" id="UP001499954"/>
    </source>
</evidence>
<dbReference type="Gene3D" id="3.20.20.30">
    <property type="entry name" value="Luciferase-like domain"/>
    <property type="match status" value="2"/>
</dbReference>
<dbReference type="InterPro" id="IPR036661">
    <property type="entry name" value="Luciferase-like_sf"/>
</dbReference>
<sequence length="277" mass="28629">MSQTNAPAAHVSPARIAQAVSIGLMGTTSPETLLALAPRIERLGFDALWLNDVPGGDSLAALRVAASVTSTLRLATGVIPVDRRPVDSLDLAGLPIERTSIGIGSGGAASPLAAVRDAIAGLRERTDASIVVGALGPRMRRLAAEVADGVLLNWLTPDAAATAMRELAADAAGRSVRGVLYVRTIVDEAARPTLVAESAKYDAFPAYSANFDRLGFPAIDSTIDDASGLAAYAQASEPLDEIVLRAITPGSTLAELESFVEHAAAWLAELAESHTDS</sequence>
<dbReference type="InterPro" id="IPR011251">
    <property type="entry name" value="Luciferase-like_dom"/>
</dbReference>
<dbReference type="InterPro" id="IPR050564">
    <property type="entry name" value="F420-G6PD/mer"/>
</dbReference>
<proteinExistence type="predicted"/>
<evidence type="ECO:0000256" key="1">
    <source>
        <dbReference type="ARBA" id="ARBA00023002"/>
    </source>
</evidence>
<protein>
    <submittedName>
        <fullName evidence="3">TIGR03620 family F420-dependent LLM class oxidoreductase</fullName>
    </submittedName>
</protein>
<dbReference type="RefSeq" id="WP_246200909.1">
    <property type="nucleotide sequence ID" value="NZ_BAAAMK010000012.1"/>
</dbReference>
<dbReference type="EMBL" id="BAAAMK010000012">
    <property type="protein sequence ID" value="GAA1967519.1"/>
    <property type="molecule type" value="Genomic_DNA"/>
</dbReference>
<dbReference type="Pfam" id="PF00296">
    <property type="entry name" value="Bac_luciferase"/>
    <property type="match status" value="2"/>
</dbReference>
<dbReference type="PANTHER" id="PTHR43244:SF1">
    <property type="entry name" value="5,10-METHYLENETETRAHYDROMETHANOPTERIN REDUCTASE"/>
    <property type="match status" value="1"/>
</dbReference>
<name>A0ABP5CQZ1_9MICO</name>
<keyword evidence="4" id="KW-1185">Reference proteome</keyword>
<comment type="caution">
    <text evidence="3">The sequence shown here is derived from an EMBL/GenBank/DDBJ whole genome shotgun (WGS) entry which is preliminary data.</text>
</comment>
<feature type="domain" description="Luciferase-like" evidence="2">
    <location>
        <begin position="130"/>
        <end position="248"/>
    </location>
</feature>
<dbReference type="Proteomes" id="UP001499954">
    <property type="component" value="Unassembled WGS sequence"/>
</dbReference>
<evidence type="ECO:0000259" key="2">
    <source>
        <dbReference type="Pfam" id="PF00296"/>
    </source>
</evidence>
<organism evidence="3 4">
    <name type="scientific">Agromyces allii</name>
    <dbReference type="NCBI Taxonomy" id="393607"/>
    <lineage>
        <taxon>Bacteria</taxon>
        <taxon>Bacillati</taxon>
        <taxon>Actinomycetota</taxon>
        <taxon>Actinomycetes</taxon>
        <taxon>Micrococcales</taxon>
        <taxon>Microbacteriaceae</taxon>
        <taxon>Agromyces</taxon>
    </lineage>
</organism>
<dbReference type="PANTHER" id="PTHR43244">
    <property type="match status" value="1"/>
</dbReference>
<reference evidence="4" key="1">
    <citation type="journal article" date="2019" name="Int. J. Syst. Evol. Microbiol.">
        <title>The Global Catalogue of Microorganisms (GCM) 10K type strain sequencing project: providing services to taxonomists for standard genome sequencing and annotation.</title>
        <authorList>
            <consortium name="The Broad Institute Genomics Platform"/>
            <consortium name="The Broad Institute Genome Sequencing Center for Infectious Disease"/>
            <person name="Wu L."/>
            <person name="Ma J."/>
        </authorList>
    </citation>
    <scope>NUCLEOTIDE SEQUENCE [LARGE SCALE GENOMIC DNA]</scope>
    <source>
        <strain evidence="4">JCM 13584</strain>
    </source>
</reference>
<dbReference type="SUPFAM" id="SSF51679">
    <property type="entry name" value="Bacterial luciferase-like"/>
    <property type="match status" value="1"/>
</dbReference>
<gene>
    <name evidence="3" type="ORF">GCM10009717_38100</name>
</gene>